<dbReference type="Proteomes" id="UP001056778">
    <property type="component" value="Chromosome 3"/>
</dbReference>
<gene>
    <name evidence="1" type="ORF">MML48_3g00013911</name>
</gene>
<dbReference type="EMBL" id="CM043017">
    <property type="protein sequence ID" value="KAI4464147.1"/>
    <property type="molecule type" value="Genomic_DNA"/>
</dbReference>
<reference evidence="1" key="1">
    <citation type="submission" date="2022-04" db="EMBL/GenBank/DDBJ databases">
        <title>Chromosome-scale genome assembly of Holotrichia oblita Faldermann.</title>
        <authorList>
            <person name="Rongchong L."/>
        </authorList>
    </citation>
    <scope>NUCLEOTIDE SEQUENCE</scope>
    <source>
        <strain evidence="1">81SQS9</strain>
    </source>
</reference>
<organism evidence="1 2">
    <name type="scientific">Holotrichia oblita</name>
    <name type="common">Chafer beetle</name>
    <dbReference type="NCBI Taxonomy" id="644536"/>
    <lineage>
        <taxon>Eukaryota</taxon>
        <taxon>Metazoa</taxon>
        <taxon>Ecdysozoa</taxon>
        <taxon>Arthropoda</taxon>
        <taxon>Hexapoda</taxon>
        <taxon>Insecta</taxon>
        <taxon>Pterygota</taxon>
        <taxon>Neoptera</taxon>
        <taxon>Endopterygota</taxon>
        <taxon>Coleoptera</taxon>
        <taxon>Polyphaga</taxon>
        <taxon>Scarabaeiformia</taxon>
        <taxon>Scarabaeidae</taxon>
        <taxon>Melolonthinae</taxon>
        <taxon>Holotrichia</taxon>
    </lineage>
</organism>
<evidence type="ECO:0000313" key="1">
    <source>
        <dbReference type="EMBL" id="KAI4464147.1"/>
    </source>
</evidence>
<sequence length="591" mass="65491">MNSVLTTYVIGLLSVMVMSAEEEFKMTILHNNDMHARFEQTTESKHGRYVGGFGRVATIVKQARAEAASRNGSAPVLYLNAGDTYTGTIWFSVHRWKIAARFLNALKPDVTCLGNHEFDDGISGLDPFVTAADFPIVAANIDFRNETVLAANVKPHVVLNVEGRKVGIIGYLTPETELMATIGNIRIQDEVTAIRRECERLKKEGVNIIIALGHSGFKTDRRIAEEVKDVDLVIGGHTNSFLWNGPPPDKEKPEDTYPSRVVQKNGKIVPVVQAYAYTKYMGKLDVVFDKEGTLVRFQGQPILLDEKIAQDGEMLALLEEFRPAVDKYNKQVVGRTRTYLNGETCRLRECNFGNVLVDSFVDYVTTMYKAEGSYWTSAPIAIVNGGAIRMSINASIPPANGNITAGDILGAVPFRQQLVTVDMLGKDLLATLELGARSDGETSRGEFLQVSGLKVVYDFSRPPGGRVVSAKARCGRCYVPTYSPVAPDVSYRLVTTGFLLNGGDGHTVVRDRAIKVNLEDQDDSEALRRYFQFYRVLTPQEEERIVVYNHPLLPPEEEYAPASAIRIERSVGLNVILTLLLIMYQTINISK</sequence>
<keyword evidence="2" id="KW-1185">Reference proteome</keyword>
<evidence type="ECO:0000313" key="2">
    <source>
        <dbReference type="Proteomes" id="UP001056778"/>
    </source>
</evidence>
<proteinExistence type="predicted"/>
<protein>
    <submittedName>
        <fullName evidence="1">Nucleotidase-related</fullName>
    </submittedName>
</protein>
<accession>A0ACB9TBI7</accession>
<comment type="caution">
    <text evidence="1">The sequence shown here is derived from an EMBL/GenBank/DDBJ whole genome shotgun (WGS) entry which is preliminary data.</text>
</comment>
<name>A0ACB9TBI7_HOLOL</name>